<protein>
    <recommendedName>
        <fullName evidence="5">RING-type domain-containing protein</fullName>
    </recommendedName>
</protein>
<evidence type="ECO:0000256" key="1">
    <source>
        <dbReference type="ARBA" id="ARBA00022771"/>
    </source>
</evidence>
<feature type="compositionally biased region" description="Acidic residues" evidence="4">
    <location>
        <begin position="205"/>
        <end position="218"/>
    </location>
</feature>
<dbReference type="InterPro" id="IPR039503">
    <property type="entry name" value="BARD1_Znf-RING"/>
</dbReference>
<gene>
    <name evidence="6" type="ORF">LOTGIDRAFT_236666</name>
</gene>
<dbReference type="CTD" id="20250207"/>
<feature type="region of interest" description="Disordered" evidence="4">
    <location>
        <begin position="121"/>
        <end position="218"/>
    </location>
</feature>
<keyword evidence="1 3" id="KW-0863">Zinc-finger</keyword>
<keyword evidence="1 3" id="KW-0479">Metal-binding</keyword>
<evidence type="ECO:0000313" key="7">
    <source>
        <dbReference type="Proteomes" id="UP000030746"/>
    </source>
</evidence>
<evidence type="ECO:0000256" key="3">
    <source>
        <dbReference type="PROSITE-ProRule" id="PRU00175"/>
    </source>
</evidence>
<dbReference type="InterPro" id="IPR013083">
    <property type="entry name" value="Znf_RING/FYVE/PHD"/>
</dbReference>
<dbReference type="EMBL" id="KB203711">
    <property type="protein sequence ID" value="ESO83344.1"/>
    <property type="molecule type" value="Genomic_DNA"/>
</dbReference>
<organism evidence="6 7">
    <name type="scientific">Lottia gigantea</name>
    <name type="common">Giant owl limpet</name>
    <dbReference type="NCBI Taxonomy" id="225164"/>
    <lineage>
        <taxon>Eukaryota</taxon>
        <taxon>Metazoa</taxon>
        <taxon>Spiralia</taxon>
        <taxon>Lophotrochozoa</taxon>
        <taxon>Mollusca</taxon>
        <taxon>Gastropoda</taxon>
        <taxon>Patellogastropoda</taxon>
        <taxon>Lottioidea</taxon>
        <taxon>Lottiidae</taxon>
        <taxon>Lottia</taxon>
    </lineage>
</organism>
<keyword evidence="7" id="KW-1185">Reference proteome</keyword>
<dbReference type="GeneID" id="20250207"/>
<dbReference type="InterPro" id="IPR001841">
    <property type="entry name" value="Znf_RING"/>
</dbReference>
<dbReference type="Gene3D" id="3.30.40.10">
    <property type="entry name" value="Zinc/RING finger domain, C3HC4 (zinc finger)"/>
    <property type="match status" value="1"/>
</dbReference>
<evidence type="ECO:0000259" key="5">
    <source>
        <dbReference type="PROSITE" id="PS50089"/>
    </source>
</evidence>
<proteinExistence type="predicted"/>
<reference evidence="6 7" key="1">
    <citation type="journal article" date="2013" name="Nature">
        <title>Insights into bilaterian evolution from three spiralian genomes.</title>
        <authorList>
            <person name="Simakov O."/>
            <person name="Marletaz F."/>
            <person name="Cho S.J."/>
            <person name="Edsinger-Gonzales E."/>
            <person name="Havlak P."/>
            <person name="Hellsten U."/>
            <person name="Kuo D.H."/>
            <person name="Larsson T."/>
            <person name="Lv J."/>
            <person name="Arendt D."/>
            <person name="Savage R."/>
            <person name="Osoegawa K."/>
            <person name="de Jong P."/>
            <person name="Grimwood J."/>
            <person name="Chapman J.A."/>
            <person name="Shapiro H."/>
            <person name="Aerts A."/>
            <person name="Otillar R.P."/>
            <person name="Terry A.Y."/>
            <person name="Boore J.L."/>
            <person name="Grigoriev I.V."/>
            <person name="Lindberg D.R."/>
            <person name="Seaver E.C."/>
            <person name="Weisblat D.A."/>
            <person name="Putnam N.H."/>
            <person name="Rokhsar D.S."/>
        </authorList>
    </citation>
    <scope>NUCLEOTIDE SEQUENCE [LARGE SCALE GENOMIC DNA]</scope>
</reference>
<feature type="compositionally biased region" description="Polar residues" evidence="4">
    <location>
        <begin position="144"/>
        <end position="159"/>
    </location>
</feature>
<dbReference type="KEGG" id="lgi:LOTGIDRAFT_236666"/>
<name>V4B4J6_LOTGI</name>
<dbReference type="RefSeq" id="XP_009065949.1">
    <property type="nucleotide sequence ID" value="XM_009067701.1"/>
</dbReference>
<dbReference type="Proteomes" id="UP000030746">
    <property type="component" value="Unassembled WGS sequence"/>
</dbReference>
<sequence>MTELRNYSKTFSRLQKLQNLLKCKKCEELSKGLYTLGSCEHMFCRECCDGLLGNECPVCSIPTHVKDATVNRPMTNIVGLCQELENILLRGQPSLNAKNLKSASASLQEELECTPQIHVPLTESTNTRPGSDSIEVSHEDHNSKLTANRIKNITKPNVRNTKRKSLNANGKPELYENATKPKSSKNTRVVERKIPDQTTMTQFYDADDDDVDDDEEDP</sequence>
<evidence type="ECO:0000256" key="2">
    <source>
        <dbReference type="ARBA" id="ARBA00022833"/>
    </source>
</evidence>
<keyword evidence="2" id="KW-0862">Zinc</keyword>
<evidence type="ECO:0000313" key="6">
    <source>
        <dbReference type="EMBL" id="ESO83344.1"/>
    </source>
</evidence>
<evidence type="ECO:0000256" key="4">
    <source>
        <dbReference type="SAM" id="MobiDB-lite"/>
    </source>
</evidence>
<feature type="domain" description="RING-type" evidence="5">
    <location>
        <begin position="23"/>
        <end position="60"/>
    </location>
</feature>
<dbReference type="OrthoDB" id="2384350at2759"/>
<dbReference type="HOGENOM" id="CLU_1268206_0_0_1"/>
<dbReference type="Pfam" id="PF14835">
    <property type="entry name" value="zf-RING_6"/>
    <property type="match status" value="1"/>
</dbReference>
<accession>V4B4J6</accession>
<dbReference type="SUPFAM" id="SSF57850">
    <property type="entry name" value="RING/U-box"/>
    <property type="match status" value="1"/>
</dbReference>
<dbReference type="PROSITE" id="PS50089">
    <property type="entry name" value="ZF_RING_2"/>
    <property type="match status" value="1"/>
</dbReference>
<dbReference type="STRING" id="225164.V4B4J6"/>
<dbReference type="AlphaFoldDB" id="V4B4J6"/>
<dbReference type="GO" id="GO:0008270">
    <property type="term" value="F:zinc ion binding"/>
    <property type="evidence" value="ECO:0007669"/>
    <property type="project" value="UniProtKB-KW"/>
</dbReference>